<dbReference type="PANTHER" id="PTHR32546">
    <property type="entry name" value="G-PROTEIN COUPLED RECEPTOR 158-RELATED"/>
    <property type="match status" value="1"/>
</dbReference>
<sequence length="323" mass="37895">MKTNIFSRPNSADEAVILMVLLWTTMIPLVAEGCFECKHKQVRRKINNYPRTEETQSTRETVSELDVLLQKIDEVAKPSFCEREMFYRHFSLTMPTELFDIVRQKVDLVAKILVGYYPEEDEGILKTFVTELFQSDDVIFATRIVWIGNGTIWKPFYYVQIRRIYNTSEVTPKVEERHDYSMMEDSPWLDEIITTVQGGIKSEHQMNGDNDYVLGNWTKPYFTCEGRRWLLSYTILLYSRPKKTIKSLIGVLGVDVDVTKMDVNQCDDPWPLNNFSVTYWQMKSFLGTHKCHNKSSEFHGIVRYFDKAFKGQEILEQALKHLF</sequence>
<evidence type="ECO:0000256" key="1">
    <source>
        <dbReference type="ARBA" id="ARBA00004651"/>
    </source>
</evidence>
<dbReference type="Gene3D" id="3.30.450.20">
    <property type="entry name" value="PAS domain"/>
    <property type="match status" value="1"/>
</dbReference>
<keyword evidence="9" id="KW-1133">Transmembrane helix</keyword>
<dbReference type="GeneID" id="111085026"/>
<keyword evidence="5" id="KW-0297">G-protein coupled receptor</keyword>
<dbReference type="InterPro" id="IPR054714">
    <property type="entry name" value="GPR158_179_extracellular"/>
</dbReference>
<keyword evidence="9" id="KW-0812">Transmembrane</keyword>
<feature type="transmembrane region" description="Helical" evidence="9">
    <location>
        <begin position="15"/>
        <end position="35"/>
    </location>
</feature>
<evidence type="ECO:0000256" key="6">
    <source>
        <dbReference type="ARBA" id="ARBA00023170"/>
    </source>
</evidence>
<keyword evidence="11" id="KW-1185">Reference proteome</keyword>
<reference evidence="12" key="1">
    <citation type="submission" date="2025-08" db="UniProtKB">
        <authorList>
            <consortium name="RefSeq"/>
        </authorList>
    </citation>
    <scope>IDENTIFICATION</scope>
    <source>
        <tissue evidence="12">Muscle</tissue>
    </source>
</reference>
<dbReference type="PANTHER" id="PTHR32546:SF26">
    <property type="entry name" value="SMOG, ISOFORM D"/>
    <property type="match status" value="1"/>
</dbReference>
<evidence type="ECO:0000256" key="2">
    <source>
        <dbReference type="ARBA" id="ARBA00007242"/>
    </source>
</evidence>
<protein>
    <submittedName>
        <fullName evidence="12">Probable G-protein coupled receptor CG31760</fullName>
    </submittedName>
</protein>
<evidence type="ECO:0000256" key="3">
    <source>
        <dbReference type="ARBA" id="ARBA00022475"/>
    </source>
</evidence>
<comment type="similarity">
    <text evidence="2">Belongs to the G-protein coupled receptor 3 family.</text>
</comment>
<evidence type="ECO:0000256" key="9">
    <source>
        <dbReference type="SAM" id="Phobius"/>
    </source>
</evidence>
<feature type="domain" description="GPR158/179 extracellular" evidence="10">
    <location>
        <begin position="216"/>
        <end position="297"/>
    </location>
</feature>
<gene>
    <name evidence="12" type="primary">LOC111085026</name>
</gene>
<dbReference type="Pfam" id="PF22572">
    <property type="entry name" value="GPR158_179_EC"/>
    <property type="match status" value="1"/>
</dbReference>
<accession>A0ABM1S239</accession>
<keyword evidence="7" id="KW-0325">Glycoprotein</keyword>
<keyword evidence="3" id="KW-1003">Cell membrane</keyword>
<organism evidence="11 12">
    <name type="scientific">Limulus polyphemus</name>
    <name type="common">Atlantic horseshoe crab</name>
    <dbReference type="NCBI Taxonomy" id="6850"/>
    <lineage>
        <taxon>Eukaryota</taxon>
        <taxon>Metazoa</taxon>
        <taxon>Ecdysozoa</taxon>
        <taxon>Arthropoda</taxon>
        <taxon>Chelicerata</taxon>
        <taxon>Merostomata</taxon>
        <taxon>Xiphosura</taxon>
        <taxon>Limulidae</taxon>
        <taxon>Limulus</taxon>
    </lineage>
</organism>
<evidence type="ECO:0000256" key="4">
    <source>
        <dbReference type="ARBA" id="ARBA00022729"/>
    </source>
</evidence>
<dbReference type="RefSeq" id="XP_022237694.1">
    <property type="nucleotide sequence ID" value="XM_022381986.1"/>
</dbReference>
<name>A0ABM1S239_LIMPO</name>
<comment type="subcellular location">
    <subcellularLocation>
        <location evidence="1">Cell membrane</location>
        <topology evidence="1">Multi-pass membrane protein</topology>
    </subcellularLocation>
</comment>
<dbReference type="InterPro" id="IPR043458">
    <property type="entry name" value="GPR158/179"/>
</dbReference>
<evidence type="ECO:0000313" key="12">
    <source>
        <dbReference type="RefSeq" id="XP_022237694.1"/>
    </source>
</evidence>
<evidence type="ECO:0000259" key="10">
    <source>
        <dbReference type="Pfam" id="PF22572"/>
    </source>
</evidence>
<proteinExistence type="inferred from homology"/>
<evidence type="ECO:0000313" key="11">
    <source>
        <dbReference type="Proteomes" id="UP000694941"/>
    </source>
</evidence>
<evidence type="ECO:0000256" key="8">
    <source>
        <dbReference type="ARBA" id="ARBA00023224"/>
    </source>
</evidence>
<dbReference type="Proteomes" id="UP000694941">
    <property type="component" value="Unplaced"/>
</dbReference>
<evidence type="ECO:0000256" key="5">
    <source>
        <dbReference type="ARBA" id="ARBA00023040"/>
    </source>
</evidence>
<keyword evidence="6 12" id="KW-0675">Receptor</keyword>
<keyword evidence="9" id="KW-0472">Membrane</keyword>
<keyword evidence="4" id="KW-0732">Signal</keyword>
<keyword evidence="8" id="KW-0807">Transducer</keyword>
<evidence type="ECO:0000256" key="7">
    <source>
        <dbReference type="ARBA" id="ARBA00023180"/>
    </source>
</evidence>